<dbReference type="PANTHER" id="PTHR47470">
    <property type="entry name" value="CHOLESTEROL OXIDASE"/>
    <property type="match status" value="1"/>
</dbReference>
<evidence type="ECO:0000256" key="4">
    <source>
        <dbReference type="ARBA" id="ARBA00022827"/>
    </source>
</evidence>
<evidence type="ECO:0000256" key="7">
    <source>
        <dbReference type="ARBA" id="ARBA00023166"/>
    </source>
</evidence>
<dbReference type="EMBL" id="JAABOA010000055">
    <property type="protein sequence ID" value="KAF9586241.1"/>
    <property type="molecule type" value="Genomic_DNA"/>
</dbReference>
<evidence type="ECO:0000256" key="8">
    <source>
        <dbReference type="ARBA" id="ARBA00023221"/>
    </source>
</evidence>
<evidence type="ECO:0000256" key="5">
    <source>
        <dbReference type="ARBA" id="ARBA00023002"/>
    </source>
</evidence>
<keyword evidence="4" id="KW-0274">FAD</keyword>
<evidence type="ECO:0000256" key="3">
    <source>
        <dbReference type="ARBA" id="ARBA00022630"/>
    </source>
</evidence>
<evidence type="ECO:0000256" key="6">
    <source>
        <dbReference type="ARBA" id="ARBA00023098"/>
    </source>
</evidence>
<dbReference type="EC" id="1.1.3.6" evidence="12"/>
<reference evidence="17" key="1">
    <citation type="journal article" date="2020" name="Fungal Divers.">
        <title>Resolving the Mortierellaceae phylogeny through synthesis of multi-gene phylogenetics and phylogenomics.</title>
        <authorList>
            <person name="Vandepol N."/>
            <person name="Liber J."/>
            <person name="Desiro A."/>
            <person name="Na H."/>
            <person name="Kennedy M."/>
            <person name="Barry K."/>
            <person name="Grigoriev I.V."/>
            <person name="Miller A.N."/>
            <person name="O'Donnell K."/>
            <person name="Stajich J.E."/>
            <person name="Bonito G."/>
        </authorList>
    </citation>
    <scope>NUCLEOTIDE SEQUENCE</scope>
    <source>
        <strain evidence="17">KOD1015</strain>
    </source>
</reference>
<keyword evidence="3" id="KW-0285">Flavoprotein</keyword>
<keyword evidence="8" id="KW-0753">Steroid metabolism</keyword>
<dbReference type="Gene3D" id="3.50.50.60">
    <property type="entry name" value="FAD/NAD(P)-binding domain"/>
    <property type="match status" value="3"/>
</dbReference>
<dbReference type="InterPro" id="IPR029058">
    <property type="entry name" value="AB_hydrolase_fold"/>
</dbReference>
<organism evidence="17 18">
    <name type="scientific">Lunasporangiospora selenospora</name>
    <dbReference type="NCBI Taxonomy" id="979761"/>
    <lineage>
        <taxon>Eukaryota</taxon>
        <taxon>Fungi</taxon>
        <taxon>Fungi incertae sedis</taxon>
        <taxon>Mucoromycota</taxon>
        <taxon>Mortierellomycotina</taxon>
        <taxon>Mortierellomycetes</taxon>
        <taxon>Mortierellales</taxon>
        <taxon>Mortierellaceae</taxon>
        <taxon>Lunasporangiospora</taxon>
    </lineage>
</organism>
<sequence>MTTRKHKNRLPRLSLPLTRLKAHYDAVVIGSGYGASIAASRLARAGKRVCILERGEERWPGEYPEDTLDAATEVQFNGEHGHEGKRTGLYEIHKNKDQWAFVGCGLGGTSLLNANTALRPDPRIWENSAWPEEIKQDKELLEQSFQHACDMLQPTPYPEDWPTLPKLATLEAQAKGAGVHEKFVRPPITVHFKDALNPAGVYQKKSTLTGNDTTGVNDWSKNTTLMNYIPDAWNHRVEKTNKASSSGPYVVYFEWQDSVREGFLTEHGASIAPMFVSADIVVVGAGALGSSEILLRSAKSGLQTSDQLGKRFSGNGDFLAFSYNGDTLVNGVSMGDEKPSDFEHKVGPVITGLIDYRDTPDVMDGYVVEEGAIPSQAALLLRTVYQAMSEHSSRSVKTAQDQSFQEKISRNVRELSSYVAGVYRGAMANTQTFLVMSHDDARGELQLKDDRIRIHWPGVGSSRNFTRLDTSLEPLAQAVRGTYVRNPLTAMTDEAIVTVHPIGGCGLARNGAEGVCNHKGQVFTGQGEEVYEGLYVMDGAVMPMSLGVNPFLAISALAERACAILARDRGWKIKYEPTLTPIDFKTPQFPIPYNEREANPVAVELAESLKDSSLQEVAGRQGAVRGLFVTEPFPGDSDSSSSDDEGTSRPKRIIPSVFTPWSSKTVVKPDGKKKKAGVMFTEMLKGHLSTVILTEDFDTAYNQARSAGSSIHMVLTLSTGPIEGFLKRTDHRAKIVGTVSCRALSEQPMMVESGVFTIYTPAEDDPADDSAILYKMILRCSSGERYRFEGRKPIIVGHLLEGWIKPSRILATVYKLSADGTETVYGRGKLGEHDGDFFSQISAIRGDSTSLKSNIKAITDFSVSKINATVKTYLPFLNDLEYPEDTHRRKSFPRQRPAAQVYEVVASDGIKSRLTRYKGKKGPVLVIHGASTSSRMFTTDLIPHNLCDYLLAHDYDVWLSDWRMSILLEDSQKQSPIYGGAHDHAAAIPIILRETGVKNIQIITHCVGAMTFFAGMLNGEIEGVGSVISSQVATHPLISTANKIKQNLQLVPLFDKVLQQDKFD</sequence>
<comment type="pathway">
    <text evidence="11">Steroid metabolism; cholesterol degradation.</text>
</comment>
<accession>A0A9P6KIG9</accession>
<dbReference type="Proteomes" id="UP000780801">
    <property type="component" value="Unassembled WGS sequence"/>
</dbReference>
<name>A0A9P6KIG9_9FUNG</name>
<dbReference type="AlphaFoldDB" id="A0A9P6KIG9"/>
<dbReference type="SUPFAM" id="SSF51905">
    <property type="entry name" value="FAD/NAD(P)-binding domain"/>
    <property type="match status" value="1"/>
</dbReference>
<evidence type="ECO:0000256" key="2">
    <source>
        <dbReference type="ARBA" id="ARBA00022548"/>
    </source>
</evidence>
<keyword evidence="18" id="KW-1185">Reference proteome</keyword>
<evidence type="ECO:0000313" key="18">
    <source>
        <dbReference type="Proteomes" id="UP000780801"/>
    </source>
</evidence>
<evidence type="ECO:0000259" key="16">
    <source>
        <dbReference type="Pfam" id="PF05199"/>
    </source>
</evidence>
<feature type="non-terminal residue" evidence="17">
    <location>
        <position position="1"/>
    </location>
</feature>
<evidence type="ECO:0000256" key="12">
    <source>
        <dbReference type="ARBA" id="ARBA00049723"/>
    </source>
</evidence>
<evidence type="ECO:0000256" key="1">
    <source>
        <dbReference type="ARBA" id="ARBA00001974"/>
    </source>
</evidence>
<feature type="region of interest" description="Disordered" evidence="15">
    <location>
        <begin position="630"/>
        <end position="653"/>
    </location>
</feature>
<dbReference type="Gene3D" id="3.40.50.1820">
    <property type="entry name" value="alpha/beta hydrolase"/>
    <property type="match status" value="1"/>
</dbReference>
<dbReference type="InterPro" id="IPR052542">
    <property type="entry name" value="Cholesterol_Oxidase"/>
</dbReference>
<evidence type="ECO:0000256" key="15">
    <source>
        <dbReference type="SAM" id="MobiDB-lite"/>
    </source>
</evidence>
<evidence type="ECO:0000313" key="17">
    <source>
        <dbReference type="EMBL" id="KAF9586241.1"/>
    </source>
</evidence>
<protein>
    <recommendedName>
        <fullName evidence="13">Cholesterol oxidase</fullName>
        <ecNumber evidence="12">1.1.3.6</ecNumber>
        <ecNumber evidence="10">5.3.3.1</ecNumber>
    </recommendedName>
    <alternativeName>
        <fullName evidence="14">Cholesterol isomerase</fullName>
    </alternativeName>
</protein>
<dbReference type="Pfam" id="PF05199">
    <property type="entry name" value="GMC_oxred_C"/>
    <property type="match status" value="1"/>
</dbReference>
<dbReference type="GO" id="GO:0016995">
    <property type="term" value="F:cholesterol oxidase activity"/>
    <property type="evidence" value="ECO:0007669"/>
    <property type="project" value="UniProtKB-EC"/>
</dbReference>
<evidence type="ECO:0000256" key="10">
    <source>
        <dbReference type="ARBA" id="ARBA00038856"/>
    </source>
</evidence>
<gene>
    <name evidence="17" type="ORF">BGW38_008117</name>
</gene>
<keyword evidence="5" id="KW-0560">Oxidoreductase</keyword>
<comment type="caution">
    <text evidence="17">The sequence shown here is derived from an EMBL/GenBank/DDBJ whole genome shotgun (WGS) entry which is preliminary data.</text>
</comment>
<evidence type="ECO:0000256" key="14">
    <source>
        <dbReference type="ARBA" id="ARBA00049778"/>
    </source>
</evidence>
<keyword evidence="6" id="KW-0443">Lipid metabolism</keyword>
<comment type="cofactor">
    <cofactor evidence="1">
        <name>FAD</name>
        <dbReference type="ChEBI" id="CHEBI:57692"/>
    </cofactor>
</comment>
<dbReference type="InterPro" id="IPR036188">
    <property type="entry name" value="FAD/NAD-bd_sf"/>
</dbReference>
<evidence type="ECO:0000256" key="9">
    <source>
        <dbReference type="ARBA" id="ARBA00023235"/>
    </source>
</evidence>
<keyword evidence="2" id="KW-0153">Cholesterol metabolism</keyword>
<dbReference type="GO" id="GO:0004769">
    <property type="term" value="F:steroid Delta-isomerase activity"/>
    <property type="evidence" value="ECO:0007669"/>
    <property type="project" value="UniProtKB-EC"/>
</dbReference>
<evidence type="ECO:0000256" key="11">
    <source>
        <dbReference type="ARBA" id="ARBA00049645"/>
    </source>
</evidence>
<keyword evidence="7" id="KW-1207">Sterol metabolism</keyword>
<dbReference type="GO" id="GO:0008203">
    <property type="term" value="P:cholesterol metabolic process"/>
    <property type="evidence" value="ECO:0007669"/>
    <property type="project" value="UniProtKB-KW"/>
</dbReference>
<dbReference type="InterPro" id="IPR007867">
    <property type="entry name" value="GMC_OxRtase_C"/>
</dbReference>
<feature type="domain" description="Glucose-methanol-choline oxidoreductase C-terminal" evidence="16">
    <location>
        <begin position="474"/>
        <end position="558"/>
    </location>
</feature>
<dbReference type="SUPFAM" id="SSF53474">
    <property type="entry name" value="alpha/beta-Hydrolases"/>
    <property type="match status" value="1"/>
</dbReference>
<dbReference type="EC" id="5.3.3.1" evidence="10"/>
<dbReference type="OrthoDB" id="9974421at2759"/>
<proteinExistence type="predicted"/>
<evidence type="ECO:0000256" key="13">
    <source>
        <dbReference type="ARBA" id="ARBA00049744"/>
    </source>
</evidence>
<dbReference type="PANTHER" id="PTHR47470:SF1">
    <property type="entry name" value="FAD-DEPENDENT OXIDOREDUCTASE 2 FAD BINDING DOMAIN-CONTAINING PROTEIN"/>
    <property type="match status" value="1"/>
</dbReference>
<keyword evidence="9" id="KW-0413">Isomerase</keyword>